<accession>A0AAD2GSX7</accession>
<comment type="caution">
    <text evidence="2">The sequence shown here is derived from an EMBL/GenBank/DDBJ whole genome shotgun (WGS) entry which is preliminary data.</text>
</comment>
<evidence type="ECO:0000313" key="3">
    <source>
        <dbReference type="Proteomes" id="UP001295794"/>
    </source>
</evidence>
<feature type="non-terminal residue" evidence="2">
    <location>
        <position position="1"/>
    </location>
</feature>
<reference evidence="2" key="1">
    <citation type="submission" date="2023-11" db="EMBL/GenBank/DDBJ databases">
        <authorList>
            <person name="De Vega J J."/>
            <person name="De Vega J J."/>
        </authorList>
    </citation>
    <scope>NUCLEOTIDE SEQUENCE</scope>
</reference>
<feature type="region of interest" description="Disordered" evidence="1">
    <location>
        <begin position="34"/>
        <end position="139"/>
    </location>
</feature>
<dbReference type="EMBL" id="CAVNYO010000026">
    <property type="protein sequence ID" value="CAK5262777.1"/>
    <property type="molecule type" value="Genomic_DNA"/>
</dbReference>
<dbReference type="AlphaFoldDB" id="A0AAD2GSX7"/>
<dbReference type="Proteomes" id="UP001295794">
    <property type="component" value="Unassembled WGS sequence"/>
</dbReference>
<name>A0AAD2GSX7_9AGAR</name>
<evidence type="ECO:0000313" key="2">
    <source>
        <dbReference type="EMBL" id="CAK5262777.1"/>
    </source>
</evidence>
<protein>
    <submittedName>
        <fullName evidence="2">Uncharacterized protein</fullName>
    </submittedName>
</protein>
<proteinExistence type="predicted"/>
<organism evidence="2 3">
    <name type="scientific">Mycena citricolor</name>
    <dbReference type="NCBI Taxonomy" id="2018698"/>
    <lineage>
        <taxon>Eukaryota</taxon>
        <taxon>Fungi</taxon>
        <taxon>Dikarya</taxon>
        <taxon>Basidiomycota</taxon>
        <taxon>Agaricomycotina</taxon>
        <taxon>Agaricomycetes</taxon>
        <taxon>Agaricomycetidae</taxon>
        <taxon>Agaricales</taxon>
        <taxon>Marasmiineae</taxon>
        <taxon>Mycenaceae</taxon>
        <taxon>Mycena</taxon>
    </lineage>
</organism>
<gene>
    <name evidence="2" type="ORF">MYCIT1_LOCUS1779</name>
</gene>
<feature type="compositionally biased region" description="Low complexity" evidence="1">
    <location>
        <begin position="62"/>
        <end position="85"/>
    </location>
</feature>
<keyword evidence="3" id="KW-1185">Reference proteome</keyword>
<sequence length="284" mass="32152">EGTPRFQNQAYGPINGFLQIKFSNEHFFVKPQKGLRAPPANVDNYDDDVPFIEEDEDDNDSSDSTGNTDSSYLSGSQNSSDSSGSENDEMRAEAVVLRPRVQPPQAMDVDEGDGRGSKTVNRHRRSNSNHSTDSNDKEGMSLAIQKGTRFPDFTVEKVFRDSPDGRIFPHRIALIVEIGSKATLERMVADRGPGGRRRFYESMTRQLRRYLQRAWGQSTFAQPILGMAMVGNQVYFMDIKDQVVDSVLKVPRDEEWPSIFEPRSRFIELLDAVKMEYMNLATPQ</sequence>
<feature type="compositionally biased region" description="Acidic residues" evidence="1">
    <location>
        <begin position="44"/>
        <end position="61"/>
    </location>
</feature>
<evidence type="ECO:0000256" key="1">
    <source>
        <dbReference type="SAM" id="MobiDB-lite"/>
    </source>
</evidence>